<evidence type="ECO:0000313" key="16">
    <source>
        <dbReference type="Proteomes" id="UP000291106"/>
    </source>
</evidence>
<evidence type="ECO:0000256" key="8">
    <source>
        <dbReference type="ARBA" id="ARBA00023136"/>
    </source>
</evidence>
<name>A0A411PDV4_9GAMM</name>
<evidence type="ECO:0000256" key="1">
    <source>
        <dbReference type="ARBA" id="ARBA00004117"/>
    </source>
</evidence>
<dbReference type="InterPro" id="IPR032779">
    <property type="entry name" value="FliG_M"/>
</dbReference>
<dbReference type="PANTHER" id="PTHR30534:SF0">
    <property type="entry name" value="FLAGELLAR MOTOR SWITCH PROTEIN FLIG"/>
    <property type="match status" value="1"/>
</dbReference>
<accession>A0A411PDV4</accession>
<evidence type="ECO:0000256" key="7">
    <source>
        <dbReference type="ARBA" id="ARBA00022779"/>
    </source>
</evidence>
<sequence length="349" mass="38221">MSNDNEQDVEKAVASFDPDSVTGIEKTAILLLSLSEADAASILKHLEPKQVQKVGMAMAAMEEFGQEKVIGVHKLFLDDIQKFSSIGFNSEEFVRKALTAALGEDKAGNLIEQIIMGSGAKGLDSLKWMDARQVATIIQNEHPQIQTIVLSYLEPDQAAEIFSQFPENTRLDLMMRIANLEEVQPAALQELNDIMEKQFAGQGGAQAAKMGGLKAAANIMNFLDTGVESQIMETMRESDEEMAQQIQDLMFVFDNLIDVDDRGIQALLREVQQDVLMKALKGADEALKEKILGNMSKRAAELLSDDLEAMGPIRISEVEVAQKEILSIARRLSDSGEIMLGGGGGEEFL</sequence>
<dbReference type="RefSeq" id="WP_130597719.1">
    <property type="nucleotide sequence ID" value="NZ_CP036200.1"/>
</dbReference>
<comment type="function">
    <text evidence="10 11">FliG is one of three proteins (FliG, FliN, FliM) that forms the rotor-mounted switch complex (C ring), located at the base of the basal body. This complex interacts with the CheY and CheZ chemotaxis proteins, in addition to contacting components of the motor that determine the direction of flagellar rotation.</text>
</comment>
<dbReference type="KEGG" id="smai:EXU30_02825"/>
<keyword evidence="8 11" id="KW-0472">Membrane</keyword>
<dbReference type="Pfam" id="PF14841">
    <property type="entry name" value="FliG_M"/>
    <property type="match status" value="1"/>
</dbReference>
<feature type="domain" description="Flagellar motor switch protein FliG N-terminal" evidence="14">
    <location>
        <begin position="21"/>
        <end position="121"/>
    </location>
</feature>
<feature type="domain" description="Flagellar motor switch protein FliG C-terminal" evidence="12">
    <location>
        <begin position="233"/>
        <end position="340"/>
    </location>
</feature>
<evidence type="ECO:0000256" key="11">
    <source>
        <dbReference type="PIRNR" id="PIRNR003161"/>
    </source>
</evidence>
<dbReference type="InterPro" id="IPR028263">
    <property type="entry name" value="FliG_N"/>
</dbReference>
<organism evidence="15 16">
    <name type="scientific">Shewanella maritima</name>
    <dbReference type="NCBI Taxonomy" id="2520507"/>
    <lineage>
        <taxon>Bacteria</taxon>
        <taxon>Pseudomonadati</taxon>
        <taxon>Pseudomonadota</taxon>
        <taxon>Gammaproteobacteria</taxon>
        <taxon>Alteromonadales</taxon>
        <taxon>Shewanellaceae</taxon>
        <taxon>Shewanella</taxon>
    </lineage>
</organism>
<keyword evidence="11" id="KW-0997">Cell inner membrane</keyword>
<evidence type="ECO:0000256" key="5">
    <source>
        <dbReference type="ARBA" id="ARBA00022475"/>
    </source>
</evidence>
<dbReference type="FunFam" id="1.10.220.30:FF:000004">
    <property type="entry name" value="Flagellar motor switch protein FliG"/>
    <property type="match status" value="1"/>
</dbReference>
<keyword evidence="15" id="KW-0282">Flagellum</keyword>
<evidence type="ECO:0000256" key="9">
    <source>
        <dbReference type="ARBA" id="ARBA00023143"/>
    </source>
</evidence>
<comment type="similarity">
    <text evidence="3 11">Belongs to the FliG family.</text>
</comment>
<keyword evidence="16" id="KW-1185">Reference proteome</keyword>
<feature type="domain" description="Flagellar motor switch protein FliG middle" evidence="13">
    <location>
        <begin position="132"/>
        <end position="204"/>
    </location>
</feature>
<evidence type="ECO:0000259" key="13">
    <source>
        <dbReference type="Pfam" id="PF14841"/>
    </source>
</evidence>
<dbReference type="GO" id="GO:0071973">
    <property type="term" value="P:bacterial-type flagellum-dependent cell motility"/>
    <property type="evidence" value="ECO:0007669"/>
    <property type="project" value="InterPro"/>
</dbReference>
<dbReference type="PRINTS" id="PR00954">
    <property type="entry name" value="FLGMOTORFLIG"/>
</dbReference>
<evidence type="ECO:0000259" key="14">
    <source>
        <dbReference type="Pfam" id="PF14842"/>
    </source>
</evidence>
<protein>
    <recommendedName>
        <fullName evidence="4 11">Flagellar motor switch protein FliG</fullName>
    </recommendedName>
</protein>
<reference evidence="15 16" key="1">
    <citation type="submission" date="2019-02" db="EMBL/GenBank/DDBJ databases">
        <title>Shewanella sp. D4-2 isolated from Dokdo Island.</title>
        <authorList>
            <person name="Baek K."/>
        </authorList>
    </citation>
    <scope>NUCLEOTIDE SEQUENCE [LARGE SCALE GENOMIC DNA]</scope>
    <source>
        <strain evidence="15 16">D4-2</strain>
    </source>
</reference>
<dbReference type="Pfam" id="PF14842">
    <property type="entry name" value="FliG_N"/>
    <property type="match status" value="1"/>
</dbReference>
<evidence type="ECO:0000256" key="3">
    <source>
        <dbReference type="ARBA" id="ARBA00010299"/>
    </source>
</evidence>
<evidence type="ECO:0000259" key="12">
    <source>
        <dbReference type="Pfam" id="PF01706"/>
    </source>
</evidence>
<dbReference type="InterPro" id="IPR023087">
    <property type="entry name" value="Flg_Motor_Flig_C"/>
</dbReference>
<gene>
    <name evidence="15" type="primary">fliG</name>
    <name evidence="15" type="ORF">EXU30_02825</name>
</gene>
<dbReference type="Gene3D" id="1.10.220.30">
    <property type="match status" value="3"/>
</dbReference>
<dbReference type="GO" id="GO:0003774">
    <property type="term" value="F:cytoskeletal motor activity"/>
    <property type="evidence" value="ECO:0007669"/>
    <property type="project" value="InterPro"/>
</dbReference>
<dbReference type="GO" id="GO:0005886">
    <property type="term" value="C:plasma membrane"/>
    <property type="evidence" value="ECO:0007669"/>
    <property type="project" value="UniProtKB-SubCell"/>
</dbReference>
<dbReference type="EMBL" id="CP036200">
    <property type="protein sequence ID" value="QBF81745.1"/>
    <property type="molecule type" value="Genomic_DNA"/>
</dbReference>
<keyword evidence="15" id="KW-0966">Cell projection</keyword>
<evidence type="ECO:0000256" key="2">
    <source>
        <dbReference type="ARBA" id="ARBA00004515"/>
    </source>
</evidence>
<evidence type="ECO:0000313" key="15">
    <source>
        <dbReference type="EMBL" id="QBF81745.1"/>
    </source>
</evidence>
<comment type="subcellular location">
    <subcellularLocation>
        <location evidence="1 11">Bacterial flagellum basal body</location>
    </subcellularLocation>
    <subcellularLocation>
        <location evidence="2 11">Cell inner membrane</location>
        <topology evidence="2 11">Peripheral membrane protein</topology>
        <orientation evidence="2 11">Cytoplasmic side</orientation>
    </subcellularLocation>
</comment>
<dbReference type="Proteomes" id="UP000291106">
    <property type="component" value="Chromosome"/>
</dbReference>
<keyword evidence="15" id="KW-0969">Cilium</keyword>
<evidence type="ECO:0000256" key="10">
    <source>
        <dbReference type="ARBA" id="ARBA00025598"/>
    </source>
</evidence>
<dbReference type="NCBIfam" id="TIGR00207">
    <property type="entry name" value="fliG"/>
    <property type="match status" value="1"/>
</dbReference>
<dbReference type="PANTHER" id="PTHR30534">
    <property type="entry name" value="FLAGELLAR MOTOR SWITCH PROTEIN FLIG"/>
    <property type="match status" value="1"/>
</dbReference>
<dbReference type="AlphaFoldDB" id="A0A411PDV4"/>
<keyword evidence="9 11" id="KW-0975">Bacterial flagellum</keyword>
<evidence type="ECO:0000256" key="4">
    <source>
        <dbReference type="ARBA" id="ARBA00021870"/>
    </source>
</evidence>
<dbReference type="GO" id="GO:0009425">
    <property type="term" value="C:bacterial-type flagellum basal body"/>
    <property type="evidence" value="ECO:0007669"/>
    <property type="project" value="UniProtKB-SubCell"/>
</dbReference>
<dbReference type="GO" id="GO:0006935">
    <property type="term" value="P:chemotaxis"/>
    <property type="evidence" value="ECO:0007669"/>
    <property type="project" value="UniProtKB-KW"/>
</dbReference>
<dbReference type="OrthoDB" id="9780302at2"/>
<dbReference type="SUPFAM" id="SSF48029">
    <property type="entry name" value="FliG"/>
    <property type="match status" value="2"/>
</dbReference>
<dbReference type="Pfam" id="PF01706">
    <property type="entry name" value="FliG_C"/>
    <property type="match status" value="1"/>
</dbReference>
<proteinExistence type="inferred from homology"/>
<dbReference type="FunFam" id="1.10.220.30:FF:000001">
    <property type="entry name" value="Flagellar motor switch protein FliG"/>
    <property type="match status" value="1"/>
</dbReference>
<dbReference type="PIRSF" id="PIRSF003161">
    <property type="entry name" value="FliG"/>
    <property type="match status" value="1"/>
</dbReference>
<keyword evidence="5 11" id="KW-1003">Cell membrane</keyword>
<evidence type="ECO:0000256" key="6">
    <source>
        <dbReference type="ARBA" id="ARBA00022500"/>
    </source>
</evidence>
<keyword evidence="6 11" id="KW-0145">Chemotaxis</keyword>
<dbReference type="InterPro" id="IPR011002">
    <property type="entry name" value="FliG_a-hlx"/>
</dbReference>
<keyword evidence="7 11" id="KW-0283">Flagellar rotation</keyword>
<dbReference type="InterPro" id="IPR000090">
    <property type="entry name" value="Flg_Motor_Flig"/>
</dbReference>